<dbReference type="Pfam" id="PF01609">
    <property type="entry name" value="DDE_Tnp_1"/>
    <property type="match status" value="1"/>
</dbReference>
<organism evidence="4 5">
    <name type="scientific">Candidatus Dactylopiibacterium carminicum</name>
    <dbReference type="NCBI Taxonomy" id="857335"/>
    <lineage>
        <taxon>Bacteria</taxon>
        <taxon>Pseudomonadati</taxon>
        <taxon>Pseudomonadota</taxon>
        <taxon>Betaproteobacteria</taxon>
        <taxon>Rhodocyclales</taxon>
        <taxon>Rhodocyclaceae</taxon>
        <taxon>Candidatus Dactylopiibacterium</taxon>
    </lineage>
</organism>
<gene>
    <name evidence="3" type="ORF">BGI27_00885</name>
    <name evidence="4" type="ORF">CGU29_17365</name>
</gene>
<accession>A0A272EMC1</accession>
<evidence type="ECO:0000313" key="6">
    <source>
        <dbReference type="Proteomes" id="UP000623509"/>
    </source>
</evidence>
<dbReference type="EMBL" id="NMRN01000120">
    <property type="protein sequence ID" value="PAS91273.1"/>
    <property type="molecule type" value="Genomic_DNA"/>
</dbReference>
<dbReference type="PANTHER" id="PTHR30007:SF1">
    <property type="entry name" value="BLR1914 PROTEIN"/>
    <property type="match status" value="1"/>
</dbReference>
<dbReference type="RefSeq" id="WP_095523047.1">
    <property type="nucleotide sequence ID" value="NZ_MDUX01000002.1"/>
</dbReference>
<evidence type="ECO:0000313" key="4">
    <source>
        <dbReference type="EMBL" id="PAS91273.1"/>
    </source>
</evidence>
<evidence type="ECO:0000313" key="3">
    <source>
        <dbReference type="EMBL" id="KAF7600699.1"/>
    </source>
</evidence>
<name>A0A272EMC1_9RHOO</name>
<reference evidence="4 5" key="2">
    <citation type="submission" date="2017-07" db="EMBL/GenBank/DDBJ databases">
        <title>Candidatus Dactylopiibacterium carminicum, a nitrogen-fixing symbiont of the cochineal insect Dactylopius coccus and Dactylopius opuntiae (Hemiptera: Coccoidea: Dactylopiidae).</title>
        <authorList>
            <person name="Vera A."/>
        </authorList>
    </citation>
    <scope>NUCLEOTIDE SEQUENCE [LARGE SCALE GENOMIC DNA]</scope>
    <source>
        <strain evidence="4 5">NFDCM</strain>
    </source>
</reference>
<protein>
    <submittedName>
        <fullName evidence="4">IS5/IS1182 family transposase</fullName>
    </submittedName>
</protein>
<dbReference type="PANTHER" id="PTHR30007">
    <property type="entry name" value="PHP DOMAIN PROTEIN"/>
    <property type="match status" value="1"/>
</dbReference>
<comment type="caution">
    <text evidence="4">The sequence shown here is derived from an EMBL/GenBank/DDBJ whole genome shotgun (WGS) entry which is preliminary data.</text>
</comment>
<dbReference type="AlphaFoldDB" id="A0A272EMC1"/>
<evidence type="ECO:0000259" key="2">
    <source>
        <dbReference type="Pfam" id="PF13340"/>
    </source>
</evidence>
<evidence type="ECO:0000313" key="5">
    <source>
        <dbReference type="Proteomes" id="UP000216107"/>
    </source>
</evidence>
<dbReference type="OrthoDB" id="8781865at2"/>
<dbReference type="Pfam" id="PF13340">
    <property type="entry name" value="DUF4096"/>
    <property type="match status" value="1"/>
</dbReference>
<dbReference type="Proteomes" id="UP000216107">
    <property type="component" value="Unassembled WGS sequence"/>
</dbReference>
<sequence>MDRGMLNDAQWKRIEHLLPGKPTDKGGRAADNRRFVEAVLYTARVGNPWRDLPTRFGNWHSVYVRFARWETYGVWDRIAQALRGEADLEELFIDSTIVRAHQHSAGAPQKNGPHQDQAIGRSRGGLTTKIHACVDALGNPIRLILTAGQEADVTQGAALVAEIPTGAVIADKGYDSDALIETIEASGAQAIIPPRNNRTIQRETDWHRYKARNLVERFFNRLKQFRRLATRYDKLASRFSAFLHLACAYIWLL</sequence>
<dbReference type="NCBIfam" id="NF033580">
    <property type="entry name" value="transpos_IS5_3"/>
    <property type="match status" value="1"/>
</dbReference>
<evidence type="ECO:0000259" key="1">
    <source>
        <dbReference type="Pfam" id="PF01609"/>
    </source>
</evidence>
<proteinExistence type="predicted"/>
<dbReference type="InterPro" id="IPR025161">
    <property type="entry name" value="IS402-like_dom"/>
</dbReference>
<dbReference type="InterPro" id="IPR002559">
    <property type="entry name" value="Transposase_11"/>
</dbReference>
<feature type="domain" description="Transposase IS4-like" evidence="1">
    <location>
        <begin position="89"/>
        <end position="251"/>
    </location>
</feature>
<dbReference type="Proteomes" id="UP000623509">
    <property type="component" value="Unassembled WGS sequence"/>
</dbReference>
<feature type="domain" description="Insertion element IS402-like" evidence="2">
    <location>
        <begin position="6"/>
        <end position="78"/>
    </location>
</feature>
<keyword evidence="6" id="KW-1185">Reference proteome</keyword>
<reference evidence="3 6" key="1">
    <citation type="submission" date="2016-08" db="EMBL/GenBank/DDBJ databases">
        <title>Candidatus Dactylopiibacterium carminicum genome sequence.</title>
        <authorList>
            <person name="Ramirez-Puebla S.T."/>
            <person name="Ormeno-Orrillo E."/>
            <person name="Vera-Ponce De Leon A."/>
            <person name="Luis L."/>
            <person name="Sanchez-Flores A."/>
            <person name="Monica R."/>
            <person name="Martinez-Romero E."/>
        </authorList>
    </citation>
    <scope>NUCLEOTIDE SEQUENCE [LARGE SCALE GENOMIC DNA]</scope>
    <source>
        <strain evidence="3">END1</strain>
    </source>
</reference>
<dbReference type="EMBL" id="MDUX01000002">
    <property type="protein sequence ID" value="KAF7600699.1"/>
    <property type="molecule type" value="Genomic_DNA"/>
</dbReference>
<dbReference type="GO" id="GO:0006313">
    <property type="term" value="P:DNA transposition"/>
    <property type="evidence" value="ECO:0007669"/>
    <property type="project" value="InterPro"/>
</dbReference>
<dbReference type="GO" id="GO:0004803">
    <property type="term" value="F:transposase activity"/>
    <property type="evidence" value="ECO:0007669"/>
    <property type="project" value="InterPro"/>
</dbReference>
<dbReference type="GO" id="GO:0003677">
    <property type="term" value="F:DNA binding"/>
    <property type="evidence" value="ECO:0007669"/>
    <property type="project" value="InterPro"/>
</dbReference>